<evidence type="ECO:0000313" key="2">
    <source>
        <dbReference type="EMBL" id="OWO92948.1"/>
    </source>
</evidence>
<accession>A0A218YTI5</accession>
<organism evidence="2 3">
    <name type="scientific">Diplocarpon coronariae</name>
    <dbReference type="NCBI Taxonomy" id="2795749"/>
    <lineage>
        <taxon>Eukaryota</taxon>
        <taxon>Fungi</taxon>
        <taxon>Dikarya</taxon>
        <taxon>Ascomycota</taxon>
        <taxon>Pezizomycotina</taxon>
        <taxon>Leotiomycetes</taxon>
        <taxon>Helotiales</taxon>
        <taxon>Drepanopezizaceae</taxon>
        <taxon>Diplocarpon</taxon>
    </lineage>
</organism>
<feature type="region of interest" description="Disordered" evidence="1">
    <location>
        <begin position="1"/>
        <end position="26"/>
    </location>
</feature>
<reference evidence="2 3" key="1">
    <citation type="submission" date="2017-04" db="EMBL/GenBank/DDBJ databases">
        <title>Draft genome sequence of Marssonina coronaria NL1: causal agent of apple blotch.</title>
        <authorList>
            <person name="Cheng Q."/>
        </authorList>
    </citation>
    <scope>NUCLEOTIDE SEQUENCE [LARGE SCALE GENOMIC DNA]</scope>
    <source>
        <strain evidence="2 3">NL1</strain>
    </source>
</reference>
<dbReference type="InParanoid" id="A0A218YTI5"/>
<keyword evidence="3" id="KW-1185">Reference proteome</keyword>
<gene>
    <name evidence="2" type="ORF">B2J93_3112</name>
</gene>
<name>A0A218YTI5_9HELO</name>
<proteinExistence type="predicted"/>
<dbReference type="Proteomes" id="UP000242519">
    <property type="component" value="Unassembled WGS sequence"/>
</dbReference>
<dbReference type="OrthoDB" id="3439049at2759"/>
<feature type="compositionally biased region" description="Basic residues" evidence="1">
    <location>
        <begin position="8"/>
        <end position="26"/>
    </location>
</feature>
<comment type="caution">
    <text evidence="2">The sequence shown here is derived from an EMBL/GenBank/DDBJ whole genome shotgun (WGS) entry which is preliminary data.</text>
</comment>
<dbReference type="AlphaFoldDB" id="A0A218YTI5"/>
<evidence type="ECO:0000256" key="1">
    <source>
        <dbReference type="SAM" id="MobiDB-lite"/>
    </source>
</evidence>
<sequence>MNGYTATPHHRQNRRRERPGSRTRRTITRKAGVTCDLQEELRDARDADYYLPSDKSRPSPLLRQNFNQSWQRWQARKAEEIALAEMDMMQLEKEQLMRFGGELGDDVSLIPAMLDVVVSLFGDVDYIDP</sequence>
<protein>
    <submittedName>
        <fullName evidence="2">Uncharacterized protein</fullName>
    </submittedName>
</protein>
<evidence type="ECO:0000313" key="3">
    <source>
        <dbReference type="Proteomes" id="UP000242519"/>
    </source>
</evidence>
<dbReference type="EMBL" id="MZNU01000587">
    <property type="protein sequence ID" value="OWO92948.1"/>
    <property type="molecule type" value="Genomic_DNA"/>
</dbReference>